<feature type="transmembrane region" description="Helical" evidence="1">
    <location>
        <begin position="20"/>
        <end position="39"/>
    </location>
</feature>
<proteinExistence type="predicted"/>
<dbReference type="Proteomes" id="UP000295163">
    <property type="component" value="Unassembled WGS sequence"/>
</dbReference>
<evidence type="ECO:0000313" key="2">
    <source>
        <dbReference type="EMBL" id="TDL46499.1"/>
    </source>
</evidence>
<dbReference type="AlphaFoldDB" id="A0A4R5YN24"/>
<evidence type="ECO:0000313" key="3">
    <source>
        <dbReference type="Proteomes" id="UP000295163"/>
    </source>
</evidence>
<dbReference type="RefSeq" id="WP_133408779.1">
    <property type="nucleotide sequence ID" value="NZ_SMZT01000001.1"/>
</dbReference>
<protein>
    <submittedName>
        <fullName evidence="2">Uncharacterized protein</fullName>
    </submittedName>
</protein>
<feature type="transmembrane region" description="Helical" evidence="1">
    <location>
        <begin position="83"/>
        <end position="99"/>
    </location>
</feature>
<reference evidence="2 3" key="1">
    <citation type="submission" date="2019-03" db="EMBL/GenBank/DDBJ databases">
        <title>Genome Sequencing and Assembly of Various Microbes Isolated from Partially Reclaimed Soil and Acid Mine Drainage (AMD) Site.</title>
        <authorList>
            <person name="Steinbock B."/>
            <person name="Bechtold R."/>
            <person name="Sevigny J.L."/>
            <person name="Thomas D."/>
            <person name="Cuthill L.R."/>
            <person name="Aveiro Johannsen E.J."/>
            <person name="Thomas K."/>
            <person name="Ghosh A."/>
        </authorList>
    </citation>
    <scope>NUCLEOTIDE SEQUENCE [LARGE SCALE GENOMIC DNA]</scope>
    <source>
        <strain evidence="2 3">S-A3</strain>
    </source>
</reference>
<dbReference type="GeneID" id="64345831"/>
<organism evidence="2 3">
    <name type="scientific">Kocuria rosea</name>
    <name type="common">Deinococcus erythromyxa</name>
    <name type="synonym">Micrococcus rubens</name>
    <dbReference type="NCBI Taxonomy" id="1275"/>
    <lineage>
        <taxon>Bacteria</taxon>
        <taxon>Bacillati</taxon>
        <taxon>Actinomycetota</taxon>
        <taxon>Actinomycetes</taxon>
        <taxon>Micrococcales</taxon>
        <taxon>Micrococcaceae</taxon>
        <taxon>Kocuria</taxon>
    </lineage>
</organism>
<keyword evidence="1" id="KW-0472">Membrane</keyword>
<feature type="transmembrane region" description="Helical" evidence="1">
    <location>
        <begin position="51"/>
        <end position="71"/>
    </location>
</feature>
<comment type="caution">
    <text evidence="2">The sequence shown here is derived from an EMBL/GenBank/DDBJ whole genome shotgun (WGS) entry which is preliminary data.</text>
</comment>
<dbReference type="EMBL" id="SMZT01000001">
    <property type="protein sequence ID" value="TDL46499.1"/>
    <property type="molecule type" value="Genomic_DNA"/>
</dbReference>
<keyword evidence="1" id="KW-1133">Transmembrane helix</keyword>
<accession>A0A4R5YN24</accession>
<name>A0A4R5YN24_KOCRO</name>
<evidence type="ECO:0000256" key="1">
    <source>
        <dbReference type="SAM" id="Phobius"/>
    </source>
</evidence>
<sequence>MASLLLVLALYKAPEVGWWAVWLAAAFLVIGPVLVAWDVKHPPKATKRRQITYTVSITGGYLLVSVLSAAARGDKVPGSLSPLVFVFAVLIGLISWFAGRPRTPDPAAPGEETC</sequence>
<gene>
    <name evidence="2" type="ORF">E2R59_00290</name>
</gene>
<keyword evidence="1" id="KW-0812">Transmembrane</keyword>